<organism evidence="3 4">
    <name type="scientific">Hypothenemus hampei</name>
    <name type="common">Coffee berry borer</name>
    <dbReference type="NCBI Taxonomy" id="57062"/>
    <lineage>
        <taxon>Eukaryota</taxon>
        <taxon>Metazoa</taxon>
        <taxon>Ecdysozoa</taxon>
        <taxon>Arthropoda</taxon>
        <taxon>Hexapoda</taxon>
        <taxon>Insecta</taxon>
        <taxon>Pterygota</taxon>
        <taxon>Neoptera</taxon>
        <taxon>Endopterygota</taxon>
        <taxon>Coleoptera</taxon>
        <taxon>Polyphaga</taxon>
        <taxon>Cucujiformia</taxon>
        <taxon>Curculionidae</taxon>
        <taxon>Scolytinae</taxon>
        <taxon>Hypothenemus</taxon>
    </lineage>
</organism>
<feature type="signal peptide" evidence="2">
    <location>
        <begin position="1"/>
        <end position="23"/>
    </location>
</feature>
<feature type="transmembrane region" description="Helical" evidence="1">
    <location>
        <begin position="177"/>
        <end position="199"/>
    </location>
</feature>
<dbReference type="EMBL" id="JBDJPC010000003">
    <property type="protein sequence ID" value="KAL1509822.1"/>
    <property type="molecule type" value="Genomic_DNA"/>
</dbReference>
<gene>
    <name evidence="3" type="ORF">ABEB36_004502</name>
</gene>
<evidence type="ECO:0000313" key="3">
    <source>
        <dbReference type="EMBL" id="KAL1509822.1"/>
    </source>
</evidence>
<accession>A0ABD1F3J4</accession>
<evidence type="ECO:0000256" key="2">
    <source>
        <dbReference type="SAM" id="SignalP"/>
    </source>
</evidence>
<proteinExistence type="predicted"/>
<keyword evidence="1" id="KW-0812">Transmembrane</keyword>
<protein>
    <submittedName>
        <fullName evidence="3">Uncharacterized protein</fullName>
    </submittedName>
</protein>
<keyword evidence="2" id="KW-0732">Signal</keyword>
<evidence type="ECO:0000313" key="4">
    <source>
        <dbReference type="Proteomes" id="UP001566132"/>
    </source>
</evidence>
<keyword evidence="1" id="KW-0472">Membrane</keyword>
<reference evidence="3 4" key="1">
    <citation type="submission" date="2024-05" db="EMBL/GenBank/DDBJ databases">
        <title>Genetic variation in Jamaican populations of the coffee berry borer (Hypothenemus hampei).</title>
        <authorList>
            <person name="Errbii M."/>
            <person name="Myrie A."/>
        </authorList>
    </citation>
    <scope>NUCLEOTIDE SEQUENCE [LARGE SCALE GENOMIC DNA]</scope>
    <source>
        <strain evidence="3">JA-Hopewell-2020-01-JO</strain>
        <tissue evidence="3">Whole body</tissue>
    </source>
</reference>
<sequence>MSRLQLVFLSALCSSLLLNFAFSKPQDKTLIRTKNATAALNSTFNNSSIQRETILQTTPIQNHIGREHIIESSKAVINQSTDIKSSSDIVKPVRENPIEDNMEVAQIHDHEKPSVPKKGVSFPEPVNTAVVHKPKPLITETDTDYIDHVNGDKISSNNKSVNQIDQVLLKKNIRSNYIVPIVAVILSVPLVAILLSFIYKRSSDWWQHRNYKRMDFLIEGMYQN</sequence>
<keyword evidence="4" id="KW-1185">Reference proteome</keyword>
<comment type="caution">
    <text evidence="3">The sequence shown here is derived from an EMBL/GenBank/DDBJ whole genome shotgun (WGS) entry which is preliminary data.</text>
</comment>
<dbReference type="Proteomes" id="UP001566132">
    <property type="component" value="Unassembled WGS sequence"/>
</dbReference>
<name>A0ABD1F3J4_HYPHA</name>
<feature type="chain" id="PRO_5044878763" evidence="2">
    <location>
        <begin position="24"/>
        <end position="224"/>
    </location>
</feature>
<dbReference type="AlphaFoldDB" id="A0ABD1F3J4"/>
<evidence type="ECO:0000256" key="1">
    <source>
        <dbReference type="SAM" id="Phobius"/>
    </source>
</evidence>
<keyword evidence="1" id="KW-1133">Transmembrane helix</keyword>